<dbReference type="InterPro" id="IPR012910">
    <property type="entry name" value="Plug_dom"/>
</dbReference>
<evidence type="ECO:0000256" key="3">
    <source>
        <dbReference type="ARBA" id="ARBA00022452"/>
    </source>
</evidence>
<evidence type="ECO:0000256" key="9">
    <source>
        <dbReference type="RuleBase" id="RU003357"/>
    </source>
</evidence>
<dbReference type="InterPro" id="IPR023996">
    <property type="entry name" value="TonB-dep_OMP_SusC/RagA"/>
</dbReference>
<organism evidence="13 14">
    <name type="scientific">Chitinophaga cymbidii</name>
    <dbReference type="NCBI Taxonomy" id="1096750"/>
    <lineage>
        <taxon>Bacteria</taxon>
        <taxon>Pseudomonadati</taxon>
        <taxon>Bacteroidota</taxon>
        <taxon>Chitinophagia</taxon>
        <taxon>Chitinophagales</taxon>
        <taxon>Chitinophagaceae</taxon>
        <taxon>Chitinophaga</taxon>
    </lineage>
</organism>
<evidence type="ECO:0000256" key="1">
    <source>
        <dbReference type="ARBA" id="ARBA00004571"/>
    </source>
</evidence>
<keyword evidence="10" id="KW-0732">Signal</keyword>
<proteinExistence type="inferred from homology"/>
<dbReference type="PROSITE" id="PS52016">
    <property type="entry name" value="TONB_DEPENDENT_REC_3"/>
    <property type="match status" value="1"/>
</dbReference>
<comment type="similarity">
    <text evidence="8 9">Belongs to the TonB-dependent receptor family.</text>
</comment>
<dbReference type="InterPro" id="IPR037066">
    <property type="entry name" value="Plug_dom_sf"/>
</dbReference>
<evidence type="ECO:0000313" key="14">
    <source>
        <dbReference type="Proteomes" id="UP000321436"/>
    </source>
</evidence>
<dbReference type="Pfam" id="PF13715">
    <property type="entry name" value="CarbopepD_reg_2"/>
    <property type="match status" value="1"/>
</dbReference>
<keyword evidence="4 8" id="KW-0812">Transmembrane</keyword>
<gene>
    <name evidence="13" type="ORF">CCY01nite_46320</name>
</gene>
<comment type="caution">
    <text evidence="13">The sequence shown here is derived from an EMBL/GenBank/DDBJ whole genome shotgun (WGS) entry which is preliminary data.</text>
</comment>
<dbReference type="GO" id="GO:0009279">
    <property type="term" value="C:cell outer membrane"/>
    <property type="evidence" value="ECO:0007669"/>
    <property type="project" value="UniProtKB-SubCell"/>
</dbReference>
<protein>
    <submittedName>
        <fullName evidence="13">SusC/RagA family TonB-linked outer membrane protein</fullName>
    </submittedName>
</protein>
<dbReference type="Gene3D" id="2.60.40.1120">
    <property type="entry name" value="Carboxypeptidase-like, regulatory domain"/>
    <property type="match status" value="1"/>
</dbReference>
<dbReference type="AlphaFoldDB" id="A0A512RRR2"/>
<dbReference type="Proteomes" id="UP000321436">
    <property type="component" value="Unassembled WGS sequence"/>
</dbReference>
<reference evidence="13 14" key="1">
    <citation type="submission" date="2019-07" db="EMBL/GenBank/DDBJ databases">
        <title>Whole genome shotgun sequence of Chitinophaga cymbidii NBRC 109752.</title>
        <authorList>
            <person name="Hosoyama A."/>
            <person name="Uohara A."/>
            <person name="Ohji S."/>
            <person name="Ichikawa N."/>
        </authorList>
    </citation>
    <scope>NUCLEOTIDE SEQUENCE [LARGE SCALE GENOMIC DNA]</scope>
    <source>
        <strain evidence="13 14">NBRC 109752</strain>
    </source>
</reference>
<dbReference type="Pfam" id="PF07715">
    <property type="entry name" value="Plug"/>
    <property type="match status" value="1"/>
</dbReference>
<dbReference type="InterPro" id="IPR039426">
    <property type="entry name" value="TonB-dep_rcpt-like"/>
</dbReference>
<evidence type="ECO:0000259" key="12">
    <source>
        <dbReference type="Pfam" id="PF07715"/>
    </source>
</evidence>
<dbReference type="RefSeq" id="WP_146866871.1">
    <property type="nucleotide sequence ID" value="NZ_BKAU01000006.1"/>
</dbReference>
<dbReference type="SUPFAM" id="SSF56935">
    <property type="entry name" value="Porins"/>
    <property type="match status" value="1"/>
</dbReference>
<sequence length="1039" mass="115297">MKRFYHLAVTCCLLLPQLLFAQQRTVSGKVTASGNEAPLPGVTVQVKGTSTGTTTDVDGNYRISVNGPDVILIFSYVGYLSREAAAGPGLLNISLEPDTRNLEGVVVTALGIRKEKRALGYAVQEVSGADLVTAKQSNVVNALQGKVAGVQISAGGGAPGQGANILIRGLNSLDPSRNAQPLFIIDGIPMDNSTYSTGDVSQYRGMSNRAADINPDDIESISILRGGAATALYGLRAATGAVVITTKSGKAGRLRVSYTASYGIDEVNKYPDVQSTYTQGYKGEYDPISFWPTWGPTVEEARQINPDHPAKLFHHYKRGYGQGNQYRNSINLSGGTEKAVFAASFSQFDQDGVMPFSDYKNYSARINGELRFSPKFRMGASLNYINSGGLRANADRYNEQLTYWAPAHDMRQYLKPDGTMLSYGETDNPIYALSTNRFKDNVNRIIASGNFVYSPFSWLDVNYRIGTDWYNDARTHTGPAPLGVPDEQIYNDNGPGFVYEHMLNSRLLNSTLMLNFKNKITSRLHSDLKIGHDLYESRLKRTSVTGDTLDIPTLFVLQNAKLIRSSQYLEEYKIIGLFGDWTLSWDNWLYLSLTGRNDWSSSLPAANRSFFYPSVSMGYIFSEHLKTSWLDYGKLRASWARLGKDAQPYRTGAGYAPLDPQLSGVIGWTRDDLLGDPDLKPEFTNTFEAGTELRFLNNRVGVDFTWYTSKSTGLLINVYLPWSSGAERFYTNAGSIQNRGIELSLNGTPVSTKNFSWDVKVNYSANRNKVLSIREGLTEIPVNTHFGYSGSTATQKYIPGYPMGAIFGSHYSRYYGSDKDESIEIDHSRPLLIAQTGTLRGFPVYNAGQKYLGNALPKWIGSITNNFRYKQFNLSFMFDVRQGVKKYNQFANFLAAFGISEITENRNTVTTFNGVYADGTPNDMPVYLGQAVHEGRDYTEGYYRNIYRRVTENFVEDASWVRLRNVSLSYSLPSSLLSRTNFIKDLTITLTGNNLWLSTKYTGFDPESSSFSAGSNTSAFSGFTYPAVRSYLASLNVSF</sequence>
<keyword evidence="6 8" id="KW-0472">Membrane</keyword>
<feature type="domain" description="TonB-dependent receptor plug" evidence="12">
    <location>
        <begin position="116"/>
        <end position="241"/>
    </location>
</feature>
<feature type="chain" id="PRO_5022013243" evidence="10">
    <location>
        <begin position="22"/>
        <end position="1039"/>
    </location>
</feature>
<evidence type="ECO:0000256" key="6">
    <source>
        <dbReference type="ARBA" id="ARBA00023136"/>
    </source>
</evidence>
<dbReference type="InterPro" id="IPR008969">
    <property type="entry name" value="CarboxyPept-like_regulatory"/>
</dbReference>
<dbReference type="NCBIfam" id="TIGR04056">
    <property type="entry name" value="OMP_RagA_SusC"/>
    <property type="match status" value="1"/>
</dbReference>
<evidence type="ECO:0000256" key="2">
    <source>
        <dbReference type="ARBA" id="ARBA00022448"/>
    </source>
</evidence>
<keyword evidence="7 8" id="KW-0998">Cell outer membrane</keyword>
<keyword evidence="3 8" id="KW-1134">Transmembrane beta strand</keyword>
<accession>A0A512RRR2</accession>
<keyword evidence="2 8" id="KW-0813">Transport</keyword>
<evidence type="ECO:0000256" key="7">
    <source>
        <dbReference type="ARBA" id="ARBA00023237"/>
    </source>
</evidence>
<dbReference type="Gene3D" id="2.40.170.20">
    <property type="entry name" value="TonB-dependent receptor, beta-barrel domain"/>
    <property type="match status" value="1"/>
</dbReference>
<dbReference type="InterPro" id="IPR036942">
    <property type="entry name" value="Beta-barrel_TonB_sf"/>
</dbReference>
<dbReference type="Gene3D" id="2.170.130.10">
    <property type="entry name" value="TonB-dependent receptor, plug domain"/>
    <property type="match status" value="1"/>
</dbReference>
<evidence type="ECO:0000259" key="11">
    <source>
        <dbReference type="Pfam" id="PF00593"/>
    </source>
</evidence>
<dbReference type="SUPFAM" id="SSF49464">
    <property type="entry name" value="Carboxypeptidase regulatory domain-like"/>
    <property type="match status" value="1"/>
</dbReference>
<dbReference type="NCBIfam" id="TIGR04057">
    <property type="entry name" value="SusC_RagA_signa"/>
    <property type="match status" value="1"/>
</dbReference>
<evidence type="ECO:0000313" key="13">
    <source>
        <dbReference type="EMBL" id="GEP98372.1"/>
    </source>
</evidence>
<name>A0A512RRR2_9BACT</name>
<evidence type="ECO:0000256" key="8">
    <source>
        <dbReference type="PROSITE-ProRule" id="PRU01360"/>
    </source>
</evidence>
<dbReference type="InterPro" id="IPR023997">
    <property type="entry name" value="TonB-dep_OMP_SusC/RagA_CS"/>
</dbReference>
<evidence type="ECO:0000256" key="10">
    <source>
        <dbReference type="SAM" id="SignalP"/>
    </source>
</evidence>
<keyword evidence="5 9" id="KW-0798">TonB box</keyword>
<dbReference type="OrthoDB" id="609136at2"/>
<evidence type="ECO:0000256" key="5">
    <source>
        <dbReference type="ARBA" id="ARBA00023077"/>
    </source>
</evidence>
<feature type="domain" description="TonB-dependent receptor-like beta-barrel" evidence="11">
    <location>
        <begin position="397"/>
        <end position="995"/>
    </location>
</feature>
<dbReference type="EMBL" id="BKAU01000006">
    <property type="protein sequence ID" value="GEP98372.1"/>
    <property type="molecule type" value="Genomic_DNA"/>
</dbReference>
<dbReference type="Pfam" id="PF00593">
    <property type="entry name" value="TonB_dep_Rec_b-barrel"/>
    <property type="match status" value="1"/>
</dbReference>
<keyword evidence="14" id="KW-1185">Reference proteome</keyword>
<comment type="subcellular location">
    <subcellularLocation>
        <location evidence="1 8">Cell outer membrane</location>
        <topology evidence="1 8">Multi-pass membrane protein</topology>
    </subcellularLocation>
</comment>
<evidence type="ECO:0000256" key="4">
    <source>
        <dbReference type="ARBA" id="ARBA00022692"/>
    </source>
</evidence>
<dbReference type="InterPro" id="IPR000531">
    <property type="entry name" value="Beta-barrel_TonB"/>
</dbReference>
<feature type="signal peptide" evidence="10">
    <location>
        <begin position="1"/>
        <end position="21"/>
    </location>
</feature>